<reference evidence="10 11" key="1">
    <citation type="submission" date="2016-11" db="EMBL/GenBank/DDBJ databases">
        <title>Draft Genome Sequences of Nine Cyanobacterial Strains from Diverse Habitats.</title>
        <authorList>
            <person name="Zhu T."/>
            <person name="Hou S."/>
            <person name="Lu X."/>
            <person name="Hess W.R."/>
        </authorList>
    </citation>
    <scope>NUCLEOTIDE SEQUENCE [LARGE SCALE GENOMIC DNA]</scope>
    <source>
        <strain evidence="10 11">NIES-30</strain>
    </source>
</reference>
<dbReference type="CDD" id="cd00082">
    <property type="entry name" value="HisKA"/>
    <property type="match status" value="1"/>
</dbReference>
<dbReference type="OrthoDB" id="9813151at2"/>
<evidence type="ECO:0000256" key="6">
    <source>
        <dbReference type="ARBA" id="ARBA00023012"/>
    </source>
</evidence>
<name>A0A1U7J9N5_9CYAN</name>
<dbReference type="InterPro" id="IPR003594">
    <property type="entry name" value="HATPase_dom"/>
</dbReference>
<keyword evidence="4" id="KW-0808">Transferase</keyword>
<keyword evidence="5" id="KW-0418">Kinase</keyword>
<dbReference type="SUPFAM" id="SSF47384">
    <property type="entry name" value="Homodimeric domain of signal transducing histidine kinase"/>
    <property type="match status" value="1"/>
</dbReference>
<dbReference type="InterPro" id="IPR004358">
    <property type="entry name" value="Sig_transdc_His_kin-like_C"/>
</dbReference>
<dbReference type="STRING" id="549789.NIES30_05485"/>
<evidence type="ECO:0000256" key="5">
    <source>
        <dbReference type="ARBA" id="ARBA00022777"/>
    </source>
</evidence>
<evidence type="ECO:0000256" key="3">
    <source>
        <dbReference type="ARBA" id="ARBA00022553"/>
    </source>
</evidence>
<dbReference type="PANTHER" id="PTHR43711:SF1">
    <property type="entry name" value="HISTIDINE KINASE 1"/>
    <property type="match status" value="1"/>
</dbReference>
<comment type="catalytic activity">
    <reaction evidence="1">
        <text>ATP + protein L-histidine = ADP + protein N-phospho-L-histidine.</text>
        <dbReference type="EC" id="2.7.13.3"/>
    </reaction>
</comment>
<gene>
    <name evidence="10" type="ORF">NIES30_05485</name>
</gene>
<keyword evidence="3" id="KW-0597">Phosphoprotein</keyword>
<evidence type="ECO:0000313" key="11">
    <source>
        <dbReference type="Proteomes" id="UP000185557"/>
    </source>
</evidence>
<dbReference type="Proteomes" id="UP000185557">
    <property type="component" value="Unassembled WGS sequence"/>
</dbReference>
<dbReference type="Pfam" id="PF02518">
    <property type="entry name" value="HATPase_c"/>
    <property type="match status" value="1"/>
</dbReference>
<keyword evidence="8" id="KW-0812">Transmembrane</keyword>
<dbReference type="Pfam" id="PF00512">
    <property type="entry name" value="HisKA"/>
    <property type="match status" value="1"/>
</dbReference>
<dbReference type="PRINTS" id="PR00344">
    <property type="entry name" value="BCTRLSENSOR"/>
</dbReference>
<evidence type="ECO:0000256" key="2">
    <source>
        <dbReference type="ARBA" id="ARBA00012438"/>
    </source>
</evidence>
<dbReference type="SUPFAM" id="SSF55874">
    <property type="entry name" value="ATPase domain of HSP90 chaperone/DNA topoisomerase II/histidine kinase"/>
    <property type="match status" value="1"/>
</dbReference>
<keyword evidence="7 8" id="KW-0472">Membrane</keyword>
<comment type="caution">
    <text evidence="10">The sequence shown here is derived from an EMBL/GenBank/DDBJ whole genome shotgun (WGS) entry which is preliminary data.</text>
</comment>
<evidence type="ECO:0000256" key="1">
    <source>
        <dbReference type="ARBA" id="ARBA00000085"/>
    </source>
</evidence>
<keyword evidence="8" id="KW-1133">Transmembrane helix</keyword>
<feature type="domain" description="Histidine kinase" evidence="9">
    <location>
        <begin position="235"/>
        <end position="453"/>
    </location>
</feature>
<dbReference type="InterPro" id="IPR050736">
    <property type="entry name" value="Sensor_HK_Regulatory"/>
</dbReference>
<feature type="transmembrane region" description="Helical" evidence="8">
    <location>
        <begin position="20"/>
        <end position="40"/>
    </location>
</feature>
<dbReference type="Gene3D" id="3.30.565.10">
    <property type="entry name" value="Histidine kinase-like ATPase, C-terminal domain"/>
    <property type="match status" value="1"/>
</dbReference>
<dbReference type="CDD" id="cd00075">
    <property type="entry name" value="HATPase"/>
    <property type="match status" value="1"/>
</dbReference>
<dbReference type="AlphaFoldDB" id="A0A1U7J9N5"/>
<dbReference type="EC" id="2.7.13.3" evidence="2"/>
<evidence type="ECO:0000259" key="9">
    <source>
        <dbReference type="PROSITE" id="PS50109"/>
    </source>
</evidence>
<organism evidence="10 11">
    <name type="scientific">Phormidium tenue NIES-30</name>
    <dbReference type="NCBI Taxonomy" id="549789"/>
    <lineage>
        <taxon>Bacteria</taxon>
        <taxon>Bacillati</taxon>
        <taxon>Cyanobacteriota</taxon>
        <taxon>Cyanophyceae</taxon>
        <taxon>Oscillatoriophycideae</taxon>
        <taxon>Oscillatoriales</taxon>
        <taxon>Oscillatoriaceae</taxon>
        <taxon>Phormidium</taxon>
    </lineage>
</organism>
<protein>
    <recommendedName>
        <fullName evidence="2">histidine kinase</fullName>
        <ecNumber evidence="2">2.7.13.3</ecNumber>
    </recommendedName>
</protein>
<dbReference type="SMART" id="SM00388">
    <property type="entry name" value="HisKA"/>
    <property type="match status" value="1"/>
</dbReference>
<evidence type="ECO:0000313" key="10">
    <source>
        <dbReference type="EMBL" id="OKH50151.1"/>
    </source>
</evidence>
<keyword evidence="6" id="KW-0902">Two-component regulatory system</keyword>
<dbReference type="FunFam" id="1.10.287.130:FF:000001">
    <property type="entry name" value="Two-component sensor histidine kinase"/>
    <property type="match status" value="1"/>
</dbReference>
<dbReference type="PANTHER" id="PTHR43711">
    <property type="entry name" value="TWO-COMPONENT HISTIDINE KINASE"/>
    <property type="match status" value="1"/>
</dbReference>
<dbReference type="FunFam" id="3.30.565.10:FF:000006">
    <property type="entry name" value="Sensor histidine kinase WalK"/>
    <property type="match status" value="1"/>
</dbReference>
<dbReference type="SMR" id="A0A1U7J9N5"/>
<dbReference type="SMART" id="SM00387">
    <property type="entry name" value="HATPase_c"/>
    <property type="match status" value="1"/>
</dbReference>
<dbReference type="NCBIfam" id="NF041735">
    <property type="entry name" value="hist_kin_RppB"/>
    <property type="match status" value="1"/>
</dbReference>
<keyword evidence="11" id="KW-1185">Reference proteome</keyword>
<evidence type="ECO:0000256" key="8">
    <source>
        <dbReference type="SAM" id="Phobius"/>
    </source>
</evidence>
<feature type="transmembrane region" description="Helical" evidence="8">
    <location>
        <begin position="198"/>
        <end position="219"/>
    </location>
</feature>
<dbReference type="InterPro" id="IPR003661">
    <property type="entry name" value="HisK_dim/P_dom"/>
</dbReference>
<proteinExistence type="predicted"/>
<dbReference type="InterPro" id="IPR005467">
    <property type="entry name" value="His_kinase_dom"/>
</dbReference>
<evidence type="ECO:0000256" key="4">
    <source>
        <dbReference type="ARBA" id="ARBA00022679"/>
    </source>
</evidence>
<dbReference type="RefSeq" id="WP_073607391.1">
    <property type="nucleotide sequence ID" value="NZ_MRCG01000002.1"/>
</dbReference>
<dbReference type="PROSITE" id="PS50109">
    <property type="entry name" value="HIS_KIN"/>
    <property type="match status" value="1"/>
</dbReference>
<sequence length="462" mass="50193">MAWDTGLKLNRLFRRSRWQLTGWYTGVMAVVLAISALGMYEAIAHAHRVAADRELKSVAEAVHDNLEKSLTAKGQIESGSSDLLPSLCLTGDPCLAPFEHSQNHYHPDDLYSGNYYIRVLGTDGTLVATAGDYPPGLPGPDGASLWQSLRDGSGQPYRQIILPLYALDDQQLVGRVVVGRSLNDFAAYLATVRWNMALGLPIALALTAIAGWWLAGVALEPVQMSYRNIQQFTADAAHELRTPLSAVQATTESVIRLPDISDAEARDTLQVIARQNHRLTRLVSDLLLLSRLDIQTTAPGFACCLQDVLSDIEEEMAALSIAKGIYLWLDQPAAPPLTVIGHEEQLYRLVLNVVSNALQHTPANGKVTIRLRAVDKHALIAVEDTGVGIHPDDQPRIFDRFYRIEKDRSRQSGGAGLGLSIALAIAQAHGGSIHVKSALSKGSTFTIKLPLTSAGMPLGQLR</sequence>
<dbReference type="Gene3D" id="1.10.287.130">
    <property type="match status" value="1"/>
</dbReference>
<accession>A0A1U7J9N5</accession>
<dbReference type="InterPro" id="IPR036097">
    <property type="entry name" value="HisK_dim/P_sf"/>
</dbReference>
<dbReference type="EMBL" id="MRCG01000002">
    <property type="protein sequence ID" value="OKH50151.1"/>
    <property type="molecule type" value="Genomic_DNA"/>
</dbReference>
<dbReference type="GO" id="GO:0000155">
    <property type="term" value="F:phosphorelay sensor kinase activity"/>
    <property type="evidence" value="ECO:0007669"/>
    <property type="project" value="InterPro"/>
</dbReference>
<dbReference type="InterPro" id="IPR049835">
    <property type="entry name" value="RppB"/>
</dbReference>
<dbReference type="InterPro" id="IPR036890">
    <property type="entry name" value="HATPase_C_sf"/>
</dbReference>
<evidence type="ECO:0000256" key="7">
    <source>
        <dbReference type="ARBA" id="ARBA00023136"/>
    </source>
</evidence>